<dbReference type="GO" id="GO:0005737">
    <property type="term" value="C:cytoplasm"/>
    <property type="evidence" value="ECO:0007669"/>
    <property type="project" value="UniProtKB-SubCell"/>
</dbReference>
<evidence type="ECO:0000313" key="11">
    <source>
        <dbReference type="EMBL" id="ORX34346.1"/>
    </source>
</evidence>
<comment type="similarity">
    <text evidence="7">Belongs to the REI1 family.</text>
</comment>
<keyword evidence="5" id="KW-0677">Repeat</keyword>
<dbReference type="SMART" id="SM00451">
    <property type="entry name" value="ZnF_U1"/>
    <property type="match status" value="2"/>
</dbReference>
<evidence type="ECO:0000256" key="7">
    <source>
        <dbReference type="ARBA" id="ARBA00034126"/>
    </source>
</evidence>
<dbReference type="GO" id="GO:0042273">
    <property type="term" value="P:ribosomal large subunit biogenesis"/>
    <property type="evidence" value="ECO:0007669"/>
    <property type="project" value="TreeGrafter"/>
</dbReference>
<dbReference type="EMBL" id="NBSH01000014">
    <property type="protein sequence ID" value="ORX34346.1"/>
    <property type="molecule type" value="Genomic_DNA"/>
</dbReference>
<evidence type="ECO:0000256" key="6">
    <source>
        <dbReference type="ARBA" id="ARBA00022833"/>
    </source>
</evidence>
<name>A0A1Y1UA12_9TREE</name>
<comment type="subcellular location">
    <subcellularLocation>
        <location evidence="1">Cytoplasm</location>
    </subcellularLocation>
</comment>
<keyword evidence="6" id="KW-0862">Zinc</keyword>
<keyword evidence="3" id="KW-0690">Ribosome biogenesis</keyword>
<keyword evidence="12" id="KW-1185">Reference proteome</keyword>
<dbReference type="Pfam" id="PF12756">
    <property type="entry name" value="zf-C2H2_2"/>
    <property type="match status" value="1"/>
</dbReference>
<dbReference type="STRING" id="4999.A0A1Y1UA12"/>
<dbReference type="InterPro" id="IPR041661">
    <property type="entry name" value="ZN622/Rei1/Reh1_Znf-C2H2"/>
</dbReference>
<evidence type="ECO:0000256" key="1">
    <source>
        <dbReference type="ARBA" id="ARBA00004496"/>
    </source>
</evidence>
<dbReference type="SUPFAM" id="SSF57667">
    <property type="entry name" value="beta-beta-alpha zinc fingers"/>
    <property type="match status" value="2"/>
</dbReference>
<accession>A0A1Y1UA12</accession>
<dbReference type="Pfam" id="PF12874">
    <property type="entry name" value="zf-met"/>
    <property type="match status" value="1"/>
</dbReference>
<evidence type="ECO:0000256" key="9">
    <source>
        <dbReference type="SAM" id="MobiDB-lite"/>
    </source>
</evidence>
<evidence type="ECO:0000256" key="2">
    <source>
        <dbReference type="ARBA" id="ARBA00022490"/>
    </source>
</evidence>
<protein>
    <recommendedName>
        <fullName evidence="10">C2H2-type domain-containing protein</fullName>
    </recommendedName>
</protein>
<dbReference type="InterPro" id="IPR036236">
    <property type="entry name" value="Znf_C2H2_sf"/>
</dbReference>
<keyword evidence="8" id="KW-0863">Zinc-finger</keyword>
<evidence type="ECO:0000256" key="8">
    <source>
        <dbReference type="PROSITE-ProRule" id="PRU00042"/>
    </source>
</evidence>
<feature type="domain" description="C2H2-type" evidence="10">
    <location>
        <begin position="65"/>
        <end position="94"/>
    </location>
</feature>
<evidence type="ECO:0000313" key="12">
    <source>
        <dbReference type="Proteomes" id="UP000193218"/>
    </source>
</evidence>
<dbReference type="GeneID" id="33558622"/>
<dbReference type="GO" id="GO:0008270">
    <property type="term" value="F:zinc ion binding"/>
    <property type="evidence" value="ECO:0007669"/>
    <property type="project" value="UniProtKB-KW"/>
</dbReference>
<dbReference type="RefSeq" id="XP_021868609.1">
    <property type="nucleotide sequence ID" value="XM_022016813.1"/>
</dbReference>
<reference evidence="11 12" key="1">
    <citation type="submission" date="2017-03" db="EMBL/GenBank/DDBJ databases">
        <title>Widespread Adenine N6-methylation of Active Genes in Fungi.</title>
        <authorList>
            <consortium name="DOE Joint Genome Institute"/>
            <person name="Mondo S.J."/>
            <person name="Dannebaum R.O."/>
            <person name="Kuo R.C."/>
            <person name="Louie K.B."/>
            <person name="Bewick A.J."/>
            <person name="Labutti K."/>
            <person name="Haridas S."/>
            <person name="Kuo A."/>
            <person name="Salamov A."/>
            <person name="Ahrendt S.R."/>
            <person name="Lau R."/>
            <person name="Bowen B.P."/>
            <person name="Lipzen A."/>
            <person name="Sullivan W."/>
            <person name="Andreopoulos W.B."/>
            <person name="Clum A."/>
            <person name="Lindquist E."/>
            <person name="Daum C."/>
            <person name="Northen T.R."/>
            <person name="Ramamoorthy G."/>
            <person name="Schmitz R.J."/>
            <person name="Gryganskyi A."/>
            <person name="Culley D."/>
            <person name="Magnuson J."/>
            <person name="James T.Y."/>
            <person name="O'Malley M.A."/>
            <person name="Stajich J.E."/>
            <person name="Spatafora J.W."/>
            <person name="Visel A."/>
            <person name="Grigoriev I.V."/>
        </authorList>
    </citation>
    <scope>NUCLEOTIDE SEQUENCE [LARGE SCALE GENOMIC DNA]</scope>
    <source>
        <strain evidence="11 12">NRRL Y-17943</strain>
    </source>
</reference>
<dbReference type="InParanoid" id="A0A1Y1UA12"/>
<sequence>MFTCISCRVAFETAAEQRSHFATDWHRYNMKRRVANLPPVHAAAFNEKVVERREQNAVRLDPRELSCQVCNKTFGSDNSYQSHLQSRKHRDNSLQYPAGRSSKSKAKSISAVEQERENADVQPDSESSEEDIEDRLATARRRARPTDCLFCPERARTTEAVLAHMRSEHSFYIPLQEQLEDLEGLLSYLGEKVFIGNLCLYCPDGGREFGSLEAVRRHMIDKSHCKIAFDTEEDRNEVSEFYKNEVVAEGSESDWEDVDGDESNRFATEDRVSCKADQAELTIQGHHGFLLAPGGFSLTLPNGRILGHKALQVYYRQRLRSNPLPSLTDRSEKAKGVKLLLQDSNKALVPTAGGAGSFGRGLEVIKARNAGEAKWAKKQGRSFNESRRREAQRTRVAFVHNNQKHFRDPLLQ</sequence>
<dbReference type="PANTHER" id="PTHR13182">
    <property type="entry name" value="ZINC FINGER PROTEIN 622"/>
    <property type="match status" value="1"/>
</dbReference>
<dbReference type="InterPro" id="IPR003604">
    <property type="entry name" value="Matrin/U1-like-C_Znf_C2H2"/>
</dbReference>
<dbReference type="PROSITE" id="PS00028">
    <property type="entry name" value="ZINC_FINGER_C2H2_1"/>
    <property type="match status" value="1"/>
</dbReference>
<dbReference type="SMART" id="SM00355">
    <property type="entry name" value="ZnF_C2H2"/>
    <property type="match status" value="4"/>
</dbReference>
<dbReference type="InterPro" id="IPR013087">
    <property type="entry name" value="Znf_C2H2_type"/>
</dbReference>
<keyword evidence="4" id="KW-0479">Metal-binding</keyword>
<keyword evidence="2" id="KW-0963">Cytoplasm</keyword>
<comment type="caution">
    <text evidence="11">The sequence shown here is derived from an EMBL/GenBank/DDBJ whole genome shotgun (WGS) entry which is preliminary data.</text>
</comment>
<dbReference type="InterPro" id="IPR040025">
    <property type="entry name" value="Znf622/Rei1/Reh1"/>
</dbReference>
<dbReference type="PROSITE" id="PS50157">
    <property type="entry name" value="ZINC_FINGER_C2H2_2"/>
    <property type="match status" value="1"/>
</dbReference>
<evidence type="ECO:0000256" key="4">
    <source>
        <dbReference type="ARBA" id="ARBA00022723"/>
    </source>
</evidence>
<feature type="region of interest" description="Disordered" evidence="9">
    <location>
        <begin position="79"/>
        <end position="134"/>
    </location>
</feature>
<dbReference type="GO" id="GO:0003676">
    <property type="term" value="F:nucleic acid binding"/>
    <property type="evidence" value="ECO:0007669"/>
    <property type="project" value="InterPro"/>
</dbReference>
<organism evidence="11 12">
    <name type="scientific">Kockovaella imperatae</name>
    <dbReference type="NCBI Taxonomy" id="4999"/>
    <lineage>
        <taxon>Eukaryota</taxon>
        <taxon>Fungi</taxon>
        <taxon>Dikarya</taxon>
        <taxon>Basidiomycota</taxon>
        <taxon>Agaricomycotina</taxon>
        <taxon>Tremellomycetes</taxon>
        <taxon>Tremellales</taxon>
        <taxon>Cuniculitremaceae</taxon>
        <taxon>Kockovaella</taxon>
    </lineage>
</organism>
<dbReference type="PANTHER" id="PTHR13182:SF8">
    <property type="entry name" value="CYTOPLASMIC 60S SUBUNIT BIOGENESIS FACTOR ZNF622"/>
    <property type="match status" value="1"/>
</dbReference>
<evidence type="ECO:0000256" key="5">
    <source>
        <dbReference type="ARBA" id="ARBA00022737"/>
    </source>
</evidence>
<dbReference type="OrthoDB" id="19329at2759"/>
<dbReference type="GO" id="GO:0030687">
    <property type="term" value="C:preribosome, large subunit precursor"/>
    <property type="evidence" value="ECO:0007669"/>
    <property type="project" value="TreeGrafter"/>
</dbReference>
<dbReference type="FunCoup" id="A0A1Y1UA12">
    <property type="interactions" value="274"/>
</dbReference>
<dbReference type="Gene3D" id="3.30.160.60">
    <property type="entry name" value="Classic Zinc Finger"/>
    <property type="match status" value="1"/>
</dbReference>
<proteinExistence type="inferred from homology"/>
<dbReference type="Proteomes" id="UP000193218">
    <property type="component" value="Unassembled WGS sequence"/>
</dbReference>
<evidence type="ECO:0000256" key="3">
    <source>
        <dbReference type="ARBA" id="ARBA00022517"/>
    </source>
</evidence>
<dbReference type="AlphaFoldDB" id="A0A1Y1UA12"/>
<evidence type="ECO:0000259" key="10">
    <source>
        <dbReference type="PROSITE" id="PS50157"/>
    </source>
</evidence>
<gene>
    <name evidence="11" type="ORF">BD324DRAFT_635486</name>
</gene>